<dbReference type="RefSeq" id="WP_131165898.1">
    <property type="nucleotide sequence ID" value="NZ_CP076657.1"/>
</dbReference>
<evidence type="ECO:0000313" key="7">
    <source>
        <dbReference type="EMBL" id="TBR81223.1"/>
    </source>
</evidence>
<keyword evidence="3 5" id="KW-1133">Transmembrane helix</keyword>
<reference evidence="7 8" key="1">
    <citation type="submission" date="2018-07" db="EMBL/GenBank/DDBJ databases">
        <title>Campylobacter zealandensis sp. nov., isolated from birds and water in New Zealand.</title>
        <authorList>
            <person name="Wilkinson D.A."/>
            <person name="Biggs P.J."/>
            <person name="French N.P."/>
            <person name="Midwinter A.C."/>
        </authorList>
    </citation>
    <scope>NUCLEOTIDE SEQUENCE [LARGE SCALE GENOMIC DNA]</scope>
    <source>
        <strain evidence="7 8">B423b</strain>
    </source>
</reference>
<evidence type="ECO:0000256" key="3">
    <source>
        <dbReference type="ARBA" id="ARBA00022989"/>
    </source>
</evidence>
<proteinExistence type="predicted"/>
<feature type="transmembrane region" description="Helical" evidence="5">
    <location>
        <begin position="135"/>
        <end position="152"/>
    </location>
</feature>
<dbReference type="OrthoDB" id="5362812at2"/>
<dbReference type="GO" id="GO:0016020">
    <property type="term" value="C:membrane"/>
    <property type="evidence" value="ECO:0007669"/>
    <property type="project" value="UniProtKB-SubCell"/>
</dbReference>
<evidence type="ECO:0000256" key="2">
    <source>
        <dbReference type="ARBA" id="ARBA00022692"/>
    </source>
</evidence>
<keyword evidence="8" id="KW-1185">Reference proteome</keyword>
<dbReference type="Proteomes" id="UP000292583">
    <property type="component" value="Unassembled WGS sequence"/>
</dbReference>
<accession>A0A4Q9JV09</accession>
<evidence type="ECO:0000256" key="1">
    <source>
        <dbReference type="ARBA" id="ARBA00004370"/>
    </source>
</evidence>
<gene>
    <name evidence="7" type="ORF">DU473_03815</name>
</gene>
<sequence>MKAINLFLLSAIVGIELILGVVVAPIIFYPKNIIGEGVLSHFQSGLMMTQIFIQFGYILLFVSFFNFFYECYSFFKYKIKFQVRFSKLILSLLILILGLLFVFYFSNYITEQQKILGEQVIQNEEFKSMHSASEVVLKIIIIMQVILFFLSFKIDKKY</sequence>
<evidence type="ECO:0000313" key="8">
    <source>
        <dbReference type="Proteomes" id="UP000292583"/>
    </source>
</evidence>
<evidence type="ECO:0000259" key="6">
    <source>
        <dbReference type="Pfam" id="PF13664"/>
    </source>
</evidence>
<keyword evidence="4 5" id="KW-0472">Membrane</keyword>
<feature type="transmembrane region" description="Helical" evidence="5">
    <location>
        <begin position="48"/>
        <end position="68"/>
    </location>
</feature>
<comment type="subcellular location">
    <subcellularLocation>
        <location evidence="1">Membrane</location>
    </subcellularLocation>
</comment>
<dbReference type="AlphaFoldDB" id="A0A4Q9JV09"/>
<organism evidence="7 8">
    <name type="scientific">Campylobacter novaezeelandiae</name>
    <dbReference type="NCBI Taxonomy" id="2267891"/>
    <lineage>
        <taxon>Bacteria</taxon>
        <taxon>Pseudomonadati</taxon>
        <taxon>Campylobacterota</taxon>
        <taxon>Epsilonproteobacteria</taxon>
        <taxon>Campylobacterales</taxon>
        <taxon>Campylobacteraceae</taxon>
        <taxon>Campylobacter</taxon>
    </lineage>
</organism>
<dbReference type="InterPro" id="IPR025423">
    <property type="entry name" value="TMEM205-like"/>
</dbReference>
<name>A0A4Q9JV09_9BACT</name>
<evidence type="ECO:0000256" key="4">
    <source>
        <dbReference type="ARBA" id="ARBA00023136"/>
    </source>
</evidence>
<comment type="caution">
    <text evidence="7">The sequence shown here is derived from an EMBL/GenBank/DDBJ whole genome shotgun (WGS) entry which is preliminary data.</text>
</comment>
<protein>
    <submittedName>
        <fullName evidence="7">DUF4149 domain-containing protein</fullName>
    </submittedName>
</protein>
<evidence type="ECO:0000256" key="5">
    <source>
        <dbReference type="SAM" id="Phobius"/>
    </source>
</evidence>
<dbReference type="EMBL" id="QPGR01000006">
    <property type="protein sequence ID" value="TBR81223.1"/>
    <property type="molecule type" value="Genomic_DNA"/>
</dbReference>
<keyword evidence="2 5" id="KW-0812">Transmembrane</keyword>
<feature type="transmembrane region" description="Helical" evidence="5">
    <location>
        <begin position="88"/>
        <end position="106"/>
    </location>
</feature>
<feature type="domain" description="TMEM205-like" evidence="6">
    <location>
        <begin position="8"/>
        <end position="113"/>
    </location>
</feature>
<feature type="transmembrane region" description="Helical" evidence="5">
    <location>
        <begin position="7"/>
        <end position="28"/>
    </location>
</feature>
<dbReference type="Pfam" id="PF13664">
    <property type="entry name" value="DUF4149"/>
    <property type="match status" value="1"/>
</dbReference>